<dbReference type="EC" id="1.1.1.1" evidence="2"/>
<dbReference type="InterPro" id="IPR013154">
    <property type="entry name" value="ADH-like_N"/>
</dbReference>
<dbReference type="InterPro" id="IPR036291">
    <property type="entry name" value="NAD(P)-bd_dom_sf"/>
</dbReference>
<dbReference type="SUPFAM" id="SSF51735">
    <property type="entry name" value="NAD(P)-binding Rossmann-fold domains"/>
    <property type="match status" value="1"/>
</dbReference>
<dbReference type="InterPro" id="IPR052711">
    <property type="entry name" value="Zinc_ADH-like"/>
</dbReference>
<dbReference type="GO" id="GO:0004022">
    <property type="term" value="F:alcohol dehydrogenase (NAD+) activity"/>
    <property type="evidence" value="ECO:0007669"/>
    <property type="project" value="UniProtKB-EC"/>
</dbReference>
<gene>
    <name evidence="2" type="ORF">NS506_07139</name>
</gene>
<dbReference type="InterPro" id="IPR011032">
    <property type="entry name" value="GroES-like_sf"/>
</dbReference>
<dbReference type="InterPro" id="IPR020843">
    <property type="entry name" value="ER"/>
</dbReference>
<sequence>MTEGHKRNANGVVYQLEPLRGRDGLSTRVQRAPVPGSHQVLVRVRAASLNRRDIMLMEGTYPIPARPGVAPLVDGVGEVIALGSGVTRAALGDRVMGTYFVSWVDGKQNQELGSRQYGATHDGWLATYVLLEEESVVQVPAHLADAEAAALTCAGLVAWAALTKPVPVGPEDTVLTVGTGPVGLFAVQHAKMLGARVISITSSPEKGERLRKLGSGEVVDRKQTPDWEHAVLDLTGGLGVDRVVEAVGKLTLPKSLAATAYNGEVVLIGAFPAAPGQQHPDQLGGKYVGLRRIAVGSRADLESMNAAIAEHGMRPVIDRVYPFERAVEAYRYFTEGDPFGKVVIAVD</sequence>
<dbReference type="InterPro" id="IPR013149">
    <property type="entry name" value="ADH-like_C"/>
</dbReference>
<accession>A0ABC8B415</accession>
<dbReference type="Pfam" id="PF08240">
    <property type="entry name" value="ADH_N"/>
    <property type="match status" value="1"/>
</dbReference>
<organism evidence="2 3">
    <name type="scientific">Nocardia seriolae</name>
    <dbReference type="NCBI Taxonomy" id="37332"/>
    <lineage>
        <taxon>Bacteria</taxon>
        <taxon>Bacillati</taxon>
        <taxon>Actinomycetota</taxon>
        <taxon>Actinomycetes</taxon>
        <taxon>Mycobacteriales</taxon>
        <taxon>Nocardiaceae</taxon>
        <taxon>Nocardia</taxon>
    </lineage>
</organism>
<dbReference type="Gene3D" id="3.40.50.720">
    <property type="entry name" value="NAD(P)-binding Rossmann-like Domain"/>
    <property type="match status" value="1"/>
</dbReference>
<evidence type="ECO:0000259" key="1">
    <source>
        <dbReference type="SMART" id="SM00829"/>
    </source>
</evidence>
<dbReference type="SUPFAM" id="SSF50129">
    <property type="entry name" value="GroES-like"/>
    <property type="match status" value="1"/>
</dbReference>
<protein>
    <submittedName>
        <fullName evidence="2">Alcohol dehydrogenase</fullName>
        <ecNumber evidence="2">1.1.1.1</ecNumber>
    </submittedName>
</protein>
<dbReference type="GeneID" id="93372922"/>
<dbReference type="CDD" id="cd08276">
    <property type="entry name" value="MDR7"/>
    <property type="match status" value="1"/>
</dbReference>
<dbReference type="PANTHER" id="PTHR45033">
    <property type="match status" value="1"/>
</dbReference>
<evidence type="ECO:0000313" key="2">
    <source>
        <dbReference type="EMBL" id="APB01164.1"/>
    </source>
</evidence>
<dbReference type="Proteomes" id="UP000180166">
    <property type="component" value="Chromosome"/>
</dbReference>
<dbReference type="AlphaFoldDB" id="A0ABC8B415"/>
<feature type="domain" description="Enoyl reductase (ER)" evidence="1">
    <location>
        <begin position="21"/>
        <end position="344"/>
    </location>
</feature>
<proteinExistence type="predicted"/>
<keyword evidence="2" id="KW-0560">Oxidoreductase</keyword>
<dbReference type="KEGG" id="nsr:NS506_07139"/>
<dbReference type="EMBL" id="CP017839">
    <property type="protein sequence ID" value="APB01164.1"/>
    <property type="molecule type" value="Genomic_DNA"/>
</dbReference>
<dbReference type="RefSeq" id="WP_045436828.1">
    <property type="nucleotide sequence ID" value="NZ_AP017900.1"/>
</dbReference>
<dbReference type="Pfam" id="PF00107">
    <property type="entry name" value="ADH_zinc_N"/>
    <property type="match status" value="1"/>
</dbReference>
<dbReference type="SMART" id="SM00829">
    <property type="entry name" value="PKS_ER"/>
    <property type="match status" value="1"/>
</dbReference>
<name>A0ABC8B415_9NOCA</name>
<evidence type="ECO:0000313" key="3">
    <source>
        <dbReference type="Proteomes" id="UP000180166"/>
    </source>
</evidence>
<dbReference type="Gene3D" id="3.90.180.10">
    <property type="entry name" value="Medium-chain alcohol dehydrogenases, catalytic domain"/>
    <property type="match status" value="1"/>
</dbReference>
<dbReference type="PANTHER" id="PTHR45033:SF2">
    <property type="entry name" value="ZINC-TYPE ALCOHOL DEHYDROGENASE-LIKE PROTEIN C1773.06C"/>
    <property type="match status" value="1"/>
</dbReference>
<reference evidence="2 3" key="1">
    <citation type="submission" date="2016-10" db="EMBL/GenBank/DDBJ databases">
        <title>Genome sequence of Nocardia seriolae strain EM150506, isolated from Anguila japonica.</title>
        <authorList>
            <person name="Han H.-J."/>
        </authorList>
    </citation>
    <scope>NUCLEOTIDE SEQUENCE [LARGE SCALE GENOMIC DNA]</scope>
    <source>
        <strain evidence="2 3">EM150506</strain>
    </source>
</reference>